<dbReference type="GO" id="GO:0016020">
    <property type="term" value="C:membrane"/>
    <property type="evidence" value="ECO:0007669"/>
    <property type="project" value="UniProtKB-SubCell"/>
</dbReference>
<dbReference type="EMBL" id="FR796429">
    <property type="protein sequence ID" value="CAJ05866.1"/>
    <property type="molecule type" value="Genomic_DNA"/>
</dbReference>
<keyword evidence="2 5" id="KW-0812">Transmembrane</keyword>
<evidence type="ECO:0000256" key="1">
    <source>
        <dbReference type="ARBA" id="ARBA00004141"/>
    </source>
</evidence>
<feature type="transmembrane region" description="Helical" evidence="5">
    <location>
        <begin position="269"/>
        <end position="294"/>
    </location>
</feature>
<evidence type="ECO:0000313" key="6">
    <source>
        <dbReference type="EMBL" id="CAJ05866.1"/>
    </source>
</evidence>
<protein>
    <submittedName>
        <fullName evidence="6">Uncharacterized protein</fullName>
    </submittedName>
</protein>
<dbReference type="VEuPathDB" id="TriTrypDB:LMJSD75_330007000"/>
<name>Q4Q4K6_LEIMA</name>
<gene>
    <name evidence="6" type="ORF">LMJF_33_0170</name>
</gene>
<dbReference type="HOGENOM" id="CLU_904475_0_0_1"/>
<evidence type="ECO:0000313" key="7">
    <source>
        <dbReference type="Proteomes" id="UP000000542"/>
    </source>
</evidence>
<evidence type="ECO:0000256" key="4">
    <source>
        <dbReference type="ARBA" id="ARBA00023136"/>
    </source>
</evidence>
<keyword evidence="7" id="KW-1185">Reference proteome</keyword>
<dbReference type="VEuPathDB" id="TriTrypDB:LMJLV39_330007100"/>
<reference evidence="6 7" key="2">
    <citation type="journal article" date="2011" name="Genome Res.">
        <title>Chromosome and gene copy number variation allow major structural change between species and strains of Leishmania.</title>
        <authorList>
            <person name="Rogers M.B."/>
            <person name="Hilley J.D."/>
            <person name="Dickens N.J."/>
            <person name="Wilkes J."/>
            <person name="Bates P.A."/>
            <person name="Depledge D.P."/>
            <person name="Harris D."/>
            <person name="Her Y."/>
            <person name="Herzyk P."/>
            <person name="Imamura H."/>
            <person name="Otto T.D."/>
            <person name="Sanders M."/>
            <person name="Seeger K."/>
            <person name="Dujardin J.C."/>
            <person name="Berriman M."/>
            <person name="Smith D.F."/>
            <person name="Hertz-Fowler C."/>
            <person name="Mottram J.C."/>
        </authorList>
    </citation>
    <scope>NUCLEOTIDE SEQUENCE [LARGE SCALE GENOMIC DNA]</scope>
    <source>
        <strain evidence="7">MHOM/IL/81/Friedlin</strain>
    </source>
</reference>
<dbReference type="eggNOG" id="ENOG502S7HU">
    <property type="taxonomic scope" value="Eukaryota"/>
</dbReference>
<feature type="transmembrane region" description="Helical" evidence="5">
    <location>
        <begin position="131"/>
        <end position="155"/>
    </location>
</feature>
<keyword evidence="4 5" id="KW-0472">Membrane</keyword>
<dbReference type="KEGG" id="lma:LMJF_33_0170"/>
<dbReference type="InParanoid" id="Q4Q4K6"/>
<evidence type="ECO:0000256" key="5">
    <source>
        <dbReference type="SAM" id="Phobius"/>
    </source>
</evidence>
<dbReference type="Proteomes" id="UP000000542">
    <property type="component" value="Chromosome 33"/>
</dbReference>
<accession>Q4Q4K6</accession>
<feature type="transmembrane region" description="Helical" evidence="5">
    <location>
        <begin position="103"/>
        <end position="124"/>
    </location>
</feature>
<comment type="subcellular location">
    <subcellularLocation>
        <location evidence="1">Membrane</location>
        <topology evidence="1">Multi-pass membrane protein</topology>
    </subcellularLocation>
</comment>
<keyword evidence="3 5" id="KW-1133">Transmembrane helix</keyword>
<evidence type="ECO:0000256" key="2">
    <source>
        <dbReference type="ARBA" id="ARBA00022692"/>
    </source>
</evidence>
<reference evidence="6 7" key="1">
    <citation type="journal article" date="2005" name="Science">
        <title>The genome of the kinetoplastid parasite, Leishmania major.</title>
        <authorList>
            <person name="Ivens A.C."/>
            <person name="Peacock C.S."/>
            <person name="Worthey E.A."/>
            <person name="Murphy L."/>
            <person name="Aggarwal G."/>
            <person name="Berriman M."/>
            <person name="Sisk E."/>
            <person name="Rajandream M.A."/>
            <person name="Adlem E."/>
            <person name="Aert R."/>
            <person name="Anupama A."/>
            <person name="Apostolou Z."/>
            <person name="Attipoe P."/>
            <person name="Bason N."/>
            <person name="Bauser C."/>
            <person name="Beck A."/>
            <person name="Beverley S.M."/>
            <person name="Bianchettin G."/>
            <person name="Borzym K."/>
            <person name="Bothe G."/>
            <person name="Bruschi C.V."/>
            <person name="Collins M."/>
            <person name="Cadag E."/>
            <person name="Ciarloni L."/>
            <person name="Clayton C."/>
            <person name="Coulson R.M."/>
            <person name="Cronin A."/>
            <person name="Cruz A.K."/>
            <person name="Davies R.M."/>
            <person name="De Gaudenzi J."/>
            <person name="Dobson D.E."/>
            <person name="Duesterhoeft A."/>
            <person name="Fazelina G."/>
            <person name="Fosker N."/>
            <person name="Frasch A.C."/>
            <person name="Fraser A."/>
            <person name="Fuchs M."/>
            <person name="Gabel C."/>
            <person name="Goble A."/>
            <person name="Goffeau A."/>
            <person name="Harris D."/>
            <person name="Hertz-Fowler C."/>
            <person name="Hilbert H."/>
            <person name="Horn D."/>
            <person name="Huang Y."/>
            <person name="Klages S."/>
            <person name="Knights A."/>
            <person name="Kube M."/>
            <person name="Larke N."/>
            <person name="Litvin L."/>
            <person name="Lord A."/>
            <person name="Louie T."/>
            <person name="Marra M."/>
            <person name="Masuy D."/>
            <person name="Matthews K."/>
            <person name="Michaeli S."/>
            <person name="Mottram J.C."/>
            <person name="Muller-Auer S."/>
            <person name="Munden H."/>
            <person name="Nelson S."/>
            <person name="Norbertczak H."/>
            <person name="Oliver K."/>
            <person name="O'neil S."/>
            <person name="Pentony M."/>
            <person name="Pohl T.M."/>
            <person name="Price C."/>
            <person name="Purnelle B."/>
            <person name="Quail M.A."/>
            <person name="Rabbinowitsch E."/>
            <person name="Reinhardt R."/>
            <person name="Rieger M."/>
            <person name="Rinta J."/>
            <person name="Robben J."/>
            <person name="Robertson L."/>
            <person name="Ruiz J.C."/>
            <person name="Rutter S."/>
            <person name="Saunders D."/>
            <person name="Schafer M."/>
            <person name="Schein J."/>
            <person name="Schwartz D.C."/>
            <person name="Seeger K."/>
            <person name="Seyler A."/>
            <person name="Sharp S."/>
            <person name="Shin H."/>
            <person name="Sivam D."/>
            <person name="Squares R."/>
            <person name="Squares S."/>
            <person name="Tosato V."/>
            <person name="Vogt C."/>
            <person name="Volckaert G."/>
            <person name="Wambutt R."/>
            <person name="Warren T."/>
            <person name="Wedler H."/>
            <person name="Woodward J."/>
            <person name="Zhou S."/>
            <person name="Zimmermann W."/>
            <person name="Smith D.F."/>
            <person name="Blackwell J.M."/>
            <person name="Stuart K.D."/>
            <person name="Barrell B."/>
            <person name="Myler P.J."/>
        </authorList>
    </citation>
    <scope>NUCLEOTIDE SEQUENCE [LARGE SCALE GENOMIC DNA]</scope>
    <source>
        <strain evidence="7">MHOM/IL/81/Friedlin</strain>
    </source>
</reference>
<dbReference type="OMA" id="EVEWPHT"/>
<evidence type="ECO:0000256" key="3">
    <source>
        <dbReference type="ARBA" id="ARBA00022989"/>
    </source>
</evidence>
<dbReference type="AlphaFoldDB" id="Q4Q4K6"/>
<dbReference type="VEuPathDB" id="TriTrypDB:LMJFC_330006900"/>
<feature type="transmembrane region" description="Helical" evidence="5">
    <location>
        <begin position="63"/>
        <end position="83"/>
    </location>
</feature>
<dbReference type="Pfam" id="PF00335">
    <property type="entry name" value="Tetraspanin"/>
    <property type="match status" value="1"/>
</dbReference>
<dbReference type="VEuPathDB" id="TriTrypDB:LmjF.33.0170"/>
<dbReference type="GeneID" id="5654357"/>
<organism evidence="6 7">
    <name type="scientific">Leishmania major</name>
    <dbReference type="NCBI Taxonomy" id="5664"/>
    <lineage>
        <taxon>Eukaryota</taxon>
        <taxon>Discoba</taxon>
        <taxon>Euglenozoa</taxon>
        <taxon>Kinetoplastea</taxon>
        <taxon>Metakinetoplastina</taxon>
        <taxon>Trypanosomatida</taxon>
        <taxon>Trypanosomatidae</taxon>
        <taxon>Leishmaniinae</taxon>
        <taxon>Leishmania</taxon>
    </lineage>
</organism>
<proteinExistence type="predicted"/>
<dbReference type="RefSeq" id="XP_001685742.1">
    <property type="nucleotide sequence ID" value="XM_001685690.1"/>
</dbReference>
<dbReference type="InterPro" id="IPR018499">
    <property type="entry name" value="Tetraspanin/Peripherin"/>
</dbReference>
<sequence length="308" mass="34080">MSILDSARLLTEEGEPNALASGASMEVEENDDIEWVNDVYRQLNGAPNFNQSTWWQRLNKYRALVGLFSGVLSLFGAGVVVWFSSCFSSTLPSFRATCFTSDVLVLAVGMLILATGVLGCVASCCCKHSSLLMILAALFFSYALVCGTCVSYMTYARFHDLHGLQAVWAKMVAVEPAVVCDIENKLECSGFKKGQCCRGAALDEVPLRGAVMMPTACYLEAANGTTFDIDTREEVEWPHTMCASRCSAENAKYDQTCEAVLTSLLRSRFYFLITLPLSCTIFFLILSSITMASVRWKPRIDNRMLHRF</sequence>